<reference evidence="2 3" key="1">
    <citation type="journal article" date="2012" name="Genome Biol.">
        <title>Genome and low-iron response of an oceanic diatom adapted to chronic iron limitation.</title>
        <authorList>
            <person name="Lommer M."/>
            <person name="Specht M."/>
            <person name="Roy A.S."/>
            <person name="Kraemer L."/>
            <person name="Andreson R."/>
            <person name="Gutowska M.A."/>
            <person name="Wolf J."/>
            <person name="Bergner S.V."/>
            <person name="Schilhabel M.B."/>
            <person name="Klostermeier U.C."/>
            <person name="Beiko R.G."/>
            <person name="Rosenstiel P."/>
            <person name="Hippler M."/>
            <person name="Laroche J."/>
        </authorList>
    </citation>
    <scope>NUCLEOTIDE SEQUENCE [LARGE SCALE GENOMIC DNA]</scope>
    <source>
        <strain evidence="2 3">CCMP1005</strain>
    </source>
</reference>
<evidence type="ECO:0000313" key="3">
    <source>
        <dbReference type="Proteomes" id="UP000266841"/>
    </source>
</evidence>
<keyword evidence="3" id="KW-1185">Reference proteome</keyword>
<feature type="compositionally biased region" description="Basic and acidic residues" evidence="1">
    <location>
        <begin position="147"/>
        <end position="156"/>
    </location>
</feature>
<sequence>MEVAEGCIPDQNRLPVPITASSKAVDPGIADFGLEVERGSTPPNYTARRTPPLRMKRQRSADGDITGFEIRRLSTGDLHAADSQMNYKYIQMDVGTLTDMLAAIAGLAASSAEGDVPIASPTHPSIYSPTHPSDGSVRRGSAMKRRAVVDKREKDTVQSINNPTSSPVPKARFSSPTPPADYLPLEDSVRATNARNDLEIYAMNRTCDEDCLQEGVEEMEAQDAVNTTEELGAPVDVNARNQEGMEEMEVQDAVTTTRELEASGDVHAQNDLEINVMNRTCGSHPVEQEFVNMTEELEPPVDVNARYHLEINVIKPKEISPGIAVTETTVETTESAHAKIFYTPTPSPSPKDMFMSPTPPVDVQESSVSAPGPAKHGSVIEVVNAPIGLEVVHSNRTDDEERCYEECPFGEGSHCGLGAKAVEDWKRIVATEASYERNQYI</sequence>
<accession>K0RZN2</accession>
<feature type="compositionally biased region" description="Polar residues" evidence="1">
    <location>
        <begin position="157"/>
        <end position="167"/>
    </location>
</feature>
<organism evidence="2 3">
    <name type="scientific">Thalassiosira oceanica</name>
    <name type="common">Marine diatom</name>
    <dbReference type="NCBI Taxonomy" id="159749"/>
    <lineage>
        <taxon>Eukaryota</taxon>
        <taxon>Sar</taxon>
        <taxon>Stramenopiles</taxon>
        <taxon>Ochrophyta</taxon>
        <taxon>Bacillariophyta</taxon>
        <taxon>Coscinodiscophyceae</taxon>
        <taxon>Thalassiosirophycidae</taxon>
        <taxon>Thalassiosirales</taxon>
        <taxon>Thalassiosiraceae</taxon>
        <taxon>Thalassiosira</taxon>
    </lineage>
</organism>
<proteinExistence type="predicted"/>
<feature type="compositionally biased region" description="Polar residues" evidence="1">
    <location>
        <begin position="122"/>
        <end position="133"/>
    </location>
</feature>
<name>K0RZN2_THAOC</name>
<evidence type="ECO:0000313" key="2">
    <source>
        <dbReference type="EMBL" id="EJK57974.1"/>
    </source>
</evidence>
<dbReference type="AlphaFoldDB" id="K0RZN2"/>
<dbReference type="Proteomes" id="UP000266841">
    <property type="component" value="Unassembled WGS sequence"/>
</dbReference>
<comment type="caution">
    <text evidence="2">The sequence shown here is derived from an EMBL/GenBank/DDBJ whole genome shotgun (WGS) entry which is preliminary data.</text>
</comment>
<gene>
    <name evidence="2" type="ORF">THAOC_21936</name>
</gene>
<dbReference type="eggNOG" id="ENOG502SERJ">
    <property type="taxonomic scope" value="Eukaryota"/>
</dbReference>
<feature type="region of interest" description="Disordered" evidence="1">
    <location>
        <begin position="147"/>
        <end position="184"/>
    </location>
</feature>
<protein>
    <submittedName>
        <fullName evidence="2">Uncharacterized protein</fullName>
    </submittedName>
</protein>
<dbReference type="EMBL" id="AGNL01026544">
    <property type="protein sequence ID" value="EJK57974.1"/>
    <property type="molecule type" value="Genomic_DNA"/>
</dbReference>
<feature type="region of interest" description="Disordered" evidence="1">
    <location>
        <begin position="122"/>
        <end position="141"/>
    </location>
</feature>
<evidence type="ECO:0000256" key="1">
    <source>
        <dbReference type="SAM" id="MobiDB-lite"/>
    </source>
</evidence>
<feature type="region of interest" description="Disordered" evidence="1">
    <location>
        <begin position="37"/>
        <end position="60"/>
    </location>
</feature>